<dbReference type="SFLD" id="SFLDS00003">
    <property type="entry name" value="Haloacid_Dehalogenase"/>
    <property type="match status" value="1"/>
</dbReference>
<evidence type="ECO:0000313" key="13">
    <source>
        <dbReference type="Proteomes" id="UP000226192"/>
    </source>
</evidence>
<dbReference type="GO" id="GO:0006883">
    <property type="term" value="P:intracellular sodium ion homeostasis"/>
    <property type="evidence" value="ECO:0007669"/>
    <property type="project" value="TreeGrafter"/>
</dbReference>
<keyword evidence="5" id="KW-0067">ATP-binding</keyword>
<dbReference type="InterPro" id="IPR023298">
    <property type="entry name" value="ATPase_P-typ_TM_dom_sf"/>
</dbReference>
<dbReference type="GO" id="GO:0005524">
    <property type="term" value="F:ATP binding"/>
    <property type="evidence" value="ECO:0007669"/>
    <property type="project" value="UniProtKB-KW"/>
</dbReference>
<dbReference type="Pfam" id="PF00122">
    <property type="entry name" value="E1-E2_ATPase"/>
    <property type="match status" value="1"/>
</dbReference>
<dbReference type="GO" id="GO:0030007">
    <property type="term" value="P:intracellular potassium ion homeostasis"/>
    <property type="evidence" value="ECO:0007669"/>
    <property type="project" value="TreeGrafter"/>
</dbReference>
<evidence type="ECO:0000256" key="6">
    <source>
        <dbReference type="ARBA" id="ARBA00022967"/>
    </source>
</evidence>
<dbReference type="PRINTS" id="PR00121">
    <property type="entry name" value="NAKATPASE"/>
</dbReference>
<dbReference type="Pfam" id="PF13246">
    <property type="entry name" value="Cation_ATPase"/>
    <property type="match status" value="1"/>
</dbReference>
<dbReference type="InterPro" id="IPR044492">
    <property type="entry name" value="P_typ_ATPase_HD_dom"/>
</dbReference>
<dbReference type="Pfam" id="PF00690">
    <property type="entry name" value="Cation_ATPase_N"/>
    <property type="match status" value="1"/>
</dbReference>
<feature type="transmembrane region" description="Helical" evidence="10">
    <location>
        <begin position="888"/>
        <end position="908"/>
    </location>
</feature>
<dbReference type="InterPro" id="IPR006068">
    <property type="entry name" value="ATPase_P-typ_cation-transptr_C"/>
</dbReference>
<evidence type="ECO:0000256" key="10">
    <source>
        <dbReference type="SAM" id="Phobius"/>
    </source>
</evidence>
<evidence type="ECO:0000256" key="8">
    <source>
        <dbReference type="ARBA" id="ARBA00023136"/>
    </source>
</evidence>
<evidence type="ECO:0000256" key="3">
    <source>
        <dbReference type="ARBA" id="ARBA00022692"/>
    </source>
</evidence>
<dbReference type="InterPro" id="IPR008250">
    <property type="entry name" value="ATPase_P-typ_transduc_dom_A_sf"/>
</dbReference>
<dbReference type="GO" id="GO:1902600">
    <property type="term" value="P:proton transmembrane transport"/>
    <property type="evidence" value="ECO:0007669"/>
    <property type="project" value="TreeGrafter"/>
</dbReference>
<feature type="domain" description="Cation-transporting P-type ATPase N-terminal" evidence="11">
    <location>
        <begin position="98"/>
        <end position="171"/>
    </location>
</feature>
<dbReference type="InterPro" id="IPR004014">
    <property type="entry name" value="ATPase_P-typ_cation-transptr_N"/>
</dbReference>
<dbReference type="PROSITE" id="PS00154">
    <property type="entry name" value="ATPASE_E1_E2"/>
    <property type="match status" value="1"/>
</dbReference>
<feature type="transmembrane region" description="Helical" evidence="10">
    <location>
        <begin position="150"/>
        <end position="170"/>
    </location>
</feature>
<dbReference type="GO" id="GO:0036376">
    <property type="term" value="P:sodium ion export across plasma membrane"/>
    <property type="evidence" value="ECO:0007669"/>
    <property type="project" value="TreeGrafter"/>
</dbReference>
<feature type="transmembrane region" description="Helical" evidence="10">
    <location>
        <begin position="1030"/>
        <end position="1049"/>
    </location>
</feature>
<dbReference type="SMART" id="SM00831">
    <property type="entry name" value="Cation_ATPase_N"/>
    <property type="match status" value="1"/>
</dbReference>
<keyword evidence="4" id="KW-0547">Nucleotide-binding</keyword>
<feature type="compositionally biased region" description="Basic and acidic residues" evidence="9">
    <location>
        <begin position="1"/>
        <end position="24"/>
    </location>
</feature>
<evidence type="ECO:0000259" key="11">
    <source>
        <dbReference type="SMART" id="SM00831"/>
    </source>
</evidence>
<comment type="subcellular location">
    <subcellularLocation>
        <location evidence="1">Cell membrane</location>
        <topology evidence="1">Multi-pass membrane protein</topology>
    </subcellularLocation>
</comment>
<dbReference type="Gene3D" id="2.70.150.10">
    <property type="entry name" value="Calcium-transporting ATPase, cytoplasmic transduction domain A"/>
    <property type="match status" value="1"/>
</dbReference>
<dbReference type="Pfam" id="PF00689">
    <property type="entry name" value="Cation_ATPase_C"/>
    <property type="match status" value="1"/>
</dbReference>
<feature type="transmembrane region" description="Helical" evidence="10">
    <location>
        <begin position="992"/>
        <end position="1009"/>
    </location>
</feature>
<name>A0A2C5XAE7_9HYPO</name>
<dbReference type="SUPFAM" id="SSF81660">
    <property type="entry name" value="Metal cation-transporting ATPase, ATP-binding domain N"/>
    <property type="match status" value="1"/>
</dbReference>
<feature type="transmembrane region" description="Helical" evidence="10">
    <location>
        <begin position="1061"/>
        <end position="1079"/>
    </location>
</feature>
<dbReference type="SUPFAM" id="SSF81665">
    <property type="entry name" value="Calcium ATPase, transmembrane domain M"/>
    <property type="match status" value="1"/>
</dbReference>
<evidence type="ECO:0000256" key="7">
    <source>
        <dbReference type="ARBA" id="ARBA00022989"/>
    </source>
</evidence>
<feature type="transmembrane region" description="Helical" evidence="10">
    <location>
        <begin position="929"/>
        <end position="957"/>
    </location>
</feature>
<dbReference type="Proteomes" id="UP000226192">
    <property type="component" value="Unassembled WGS sequence"/>
</dbReference>
<reference evidence="12 13" key="1">
    <citation type="submission" date="2017-06" db="EMBL/GenBank/DDBJ databases">
        <title>Ant-infecting Ophiocordyceps genomes reveal a high diversity of potential behavioral manipulation genes and a possible major role for enterotoxins.</title>
        <authorList>
            <person name="De Bekker C."/>
            <person name="Evans H.C."/>
            <person name="Brachmann A."/>
            <person name="Hughes D.P."/>
        </authorList>
    </citation>
    <scope>NUCLEOTIDE SEQUENCE [LARGE SCALE GENOMIC DNA]</scope>
    <source>
        <strain evidence="12 13">Map64</strain>
    </source>
</reference>
<dbReference type="InterPro" id="IPR050510">
    <property type="entry name" value="Cation_transp_ATPase_P-type"/>
</dbReference>
<dbReference type="PANTHER" id="PTHR43294:SF21">
    <property type="entry name" value="CATION TRANSPORTING ATPASE"/>
    <property type="match status" value="1"/>
</dbReference>
<dbReference type="PANTHER" id="PTHR43294">
    <property type="entry name" value="SODIUM/POTASSIUM-TRANSPORTING ATPASE SUBUNIT ALPHA"/>
    <property type="match status" value="1"/>
</dbReference>
<sequence length="1100" mass="121160">MASEKLAEAQVAERVRWHDEEQGRCRTRSRSRTALSRSSSADSLAIRSIQSRGPVDPAITLPIQYRTVSFQIEESKGKERVELTRAADSAAKDLSDLEWHTISPQEVAQRLVTAPGSGLSEEQAKRRLVEYGRNAPSPPKTNHVWTILGYFFKGFGGILLIGSILVFVSWKPLGQPPALANLALAIVLLAVFFIQAAFAMFQDWSTSRVMSSIKDMLPEQCLVKRDGNNISLRAEDLVPGDIVSIKAGNKLPADMRFVDMSLDAKFDRSVLTGESRPIAATVHHTDSNYLETHNIGLQGTHCIIGSGTGIVVATGDRTVFGRIAALTNEPNPKMTTLEREVLYFVLFICGIMLTMIVAVLVIWGAWLKRDHPNWINVATLIVDCVSVAVAFIPEGLPIAITAGLTITANMMKKHMVLCKSLKTVETLGSVSVICSDKTGTLTQGKMSLTDCSVGNVNMAVTSLLDEAKEKRLDAFGQLGAMAALCNAAEMDAATQPGVPVAKRHVFGDATDTAVLRFSESLADGNVAYFRSSWHRVYELAFNSKNKFMIRTFKVIRREALQLTLNNDVADGFGDSDLLVTVKGAPDMLMGRCSHYLTASGSVEPLQPHMVATFERVKDIYSSQGKRCLLLARKTVLSGVVTEQPDTVKYDEAMQEQAKGGLTLVGLVAIVDPLRPEICQVVSTLRGAGIRIAMVTGDFALTALAIAREAGIVSCVQVDKSQNLERTPDLGSGSDDSEEIKTSTTASRGALVISGPELTSLNDHQWQLLTEYEEIVFARTTPEQKLRIVREFQKSNVVAMTGDGVNDAPSLKAADVGISMGSGSDIAMEAADMILLDSFSSVVVAVQYGRVVFDNLKKVIAYLLPAGTFSEFWPVITSVIFGLPQILSSFLMIIICCFTDCAAATILSFEKPEADVLLRRPRNIKKDRLVNWQLILHGYGIIGMTETLASFAMSYWYLQRNGIPFRDLWFSFGQLPDHIDPDYYTKRLNEASSIYFVNLVVMQWFNLMATRTRRLSIFQHPPLFNKATQNLYLFPSIIFSLGMAVIWVYIPSIQTVIDTAAVPVEHWFLPFAFGMWIVLLDEVRRYCVRKWPNGVLAKAAW</sequence>
<dbReference type="Gene3D" id="3.40.50.1000">
    <property type="entry name" value="HAD superfamily/HAD-like"/>
    <property type="match status" value="1"/>
</dbReference>
<evidence type="ECO:0000256" key="4">
    <source>
        <dbReference type="ARBA" id="ARBA00022741"/>
    </source>
</evidence>
<dbReference type="SFLD" id="SFLDG00002">
    <property type="entry name" value="C1.7:_P-type_atpase_like"/>
    <property type="match status" value="1"/>
</dbReference>
<feature type="transmembrane region" description="Helical" evidence="10">
    <location>
        <begin position="858"/>
        <end position="882"/>
    </location>
</feature>
<keyword evidence="13" id="KW-1185">Reference proteome</keyword>
<dbReference type="InterPro" id="IPR036412">
    <property type="entry name" value="HAD-like_sf"/>
</dbReference>
<dbReference type="GO" id="GO:0016887">
    <property type="term" value="F:ATP hydrolysis activity"/>
    <property type="evidence" value="ECO:0007669"/>
    <property type="project" value="InterPro"/>
</dbReference>
<feature type="region of interest" description="Disordered" evidence="9">
    <location>
        <begin position="1"/>
        <end position="49"/>
    </location>
</feature>
<organism evidence="12 13">
    <name type="scientific">Ophiocordyceps australis</name>
    <dbReference type="NCBI Taxonomy" id="1399860"/>
    <lineage>
        <taxon>Eukaryota</taxon>
        <taxon>Fungi</taxon>
        <taxon>Dikarya</taxon>
        <taxon>Ascomycota</taxon>
        <taxon>Pezizomycotina</taxon>
        <taxon>Sordariomycetes</taxon>
        <taxon>Hypocreomycetidae</taxon>
        <taxon>Hypocreales</taxon>
        <taxon>Ophiocordycipitaceae</taxon>
        <taxon>Ophiocordyceps</taxon>
    </lineage>
</organism>
<dbReference type="AlphaFoldDB" id="A0A2C5XAE7"/>
<dbReference type="SUPFAM" id="SSF56784">
    <property type="entry name" value="HAD-like"/>
    <property type="match status" value="1"/>
</dbReference>
<dbReference type="InterPro" id="IPR001757">
    <property type="entry name" value="P_typ_ATPase"/>
</dbReference>
<evidence type="ECO:0000256" key="9">
    <source>
        <dbReference type="SAM" id="MobiDB-lite"/>
    </source>
</evidence>
<dbReference type="Gene3D" id="3.40.1110.10">
    <property type="entry name" value="Calcium-transporting ATPase, cytoplasmic domain N"/>
    <property type="match status" value="1"/>
</dbReference>
<dbReference type="GO" id="GO:0005391">
    <property type="term" value="F:P-type sodium:potassium-exchanging transporter activity"/>
    <property type="evidence" value="ECO:0007669"/>
    <property type="project" value="TreeGrafter"/>
</dbReference>
<dbReference type="SUPFAM" id="SSF81653">
    <property type="entry name" value="Calcium ATPase, transduction domain A"/>
    <property type="match status" value="1"/>
</dbReference>
<dbReference type="EMBL" id="NJET01000030">
    <property type="protein sequence ID" value="PHH64449.1"/>
    <property type="molecule type" value="Genomic_DNA"/>
</dbReference>
<protein>
    <recommendedName>
        <fullName evidence="11">Cation-transporting P-type ATPase N-terminal domain-containing protein</fullName>
    </recommendedName>
</protein>
<proteinExistence type="predicted"/>
<dbReference type="GO" id="GO:1990573">
    <property type="term" value="P:potassium ion import across plasma membrane"/>
    <property type="evidence" value="ECO:0007669"/>
    <property type="project" value="TreeGrafter"/>
</dbReference>
<dbReference type="Gene3D" id="1.20.1110.10">
    <property type="entry name" value="Calcium-transporting ATPase, transmembrane domain"/>
    <property type="match status" value="1"/>
</dbReference>
<dbReference type="NCBIfam" id="TIGR01494">
    <property type="entry name" value="ATPase_P-type"/>
    <property type="match status" value="2"/>
</dbReference>
<feature type="transmembrane region" description="Helical" evidence="10">
    <location>
        <begin position="182"/>
        <end position="201"/>
    </location>
</feature>
<dbReference type="FunFam" id="3.40.50.1000:FF:000001">
    <property type="entry name" value="Phospholipid-transporting ATPase IC"/>
    <property type="match status" value="1"/>
</dbReference>
<dbReference type="OrthoDB" id="158672at2759"/>
<dbReference type="InterPro" id="IPR059000">
    <property type="entry name" value="ATPase_P-type_domA"/>
</dbReference>
<dbReference type="PRINTS" id="PR00119">
    <property type="entry name" value="CATATPASE"/>
</dbReference>
<dbReference type="InterPro" id="IPR023299">
    <property type="entry name" value="ATPase_P-typ_cyto_dom_N"/>
</dbReference>
<dbReference type="InterPro" id="IPR018303">
    <property type="entry name" value="ATPase_P-typ_P_site"/>
</dbReference>
<evidence type="ECO:0000256" key="1">
    <source>
        <dbReference type="ARBA" id="ARBA00004651"/>
    </source>
</evidence>
<feature type="transmembrane region" description="Helical" evidence="10">
    <location>
        <begin position="341"/>
        <end position="366"/>
    </location>
</feature>
<keyword evidence="3 10" id="KW-0812">Transmembrane</keyword>
<keyword evidence="6" id="KW-1278">Translocase</keyword>
<keyword evidence="7 10" id="KW-1133">Transmembrane helix</keyword>
<keyword evidence="2" id="KW-1003">Cell membrane</keyword>
<dbReference type="GO" id="GO:0005886">
    <property type="term" value="C:plasma membrane"/>
    <property type="evidence" value="ECO:0007669"/>
    <property type="project" value="UniProtKB-SubCell"/>
</dbReference>
<dbReference type="STRING" id="1399860.A0A2C5XAE7"/>
<keyword evidence="8 10" id="KW-0472">Membrane</keyword>
<dbReference type="InterPro" id="IPR023214">
    <property type="entry name" value="HAD_sf"/>
</dbReference>
<evidence type="ECO:0000313" key="12">
    <source>
        <dbReference type="EMBL" id="PHH64449.1"/>
    </source>
</evidence>
<gene>
    <name evidence="12" type="ORF">CDD81_4524</name>
</gene>
<evidence type="ECO:0000256" key="5">
    <source>
        <dbReference type="ARBA" id="ARBA00022840"/>
    </source>
</evidence>
<dbReference type="SFLD" id="SFLDF00027">
    <property type="entry name" value="p-type_atpase"/>
    <property type="match status" value="1"/>
</dbReference>
<comment type="caution">
    <text evidence="12">The sequence shown here is derived from an EMBL/GenBank/DDBJ whole genome shotgun (WGS) entry which is preliminary data.</text>
</comment>
<feature type="compositionally biased region" description="Low complexity" evidence="9">
    <location>
        <begin position="32"/>
        <end position="49"/>
    </location>
</feature>
<feature type="transmembrane region" description="Helical" evidence="10">
    <location>
        <begin position="378"/>
        <end position="406"/>
    </location>
</feature>
<accession>A0A2C5XAE7</accession>
<evidence type="ECO:0000256" key="2">
    <source>
        <dbReference type="ARBA" id="ARBA00022475"/>
    </source>
</evidence>